<feature type="domain" description="DUF7146" evidence="2">
    <location>
        <begin position="146"/>
        <end position="240"/>
    </location>
</feature>
<evidence type="ECO:0000259" key="2">
    <source>
        <dbReference type="Pfam" id="PF23639"/>
    </source>
</evidence>
<dbReference type="RefSeq" id="WP_269337219.1">
    <property type="nucleotide sequence ID" value="NZ_JBFSSG010000001.1"/>
</dbReference>
<evidence type="ECO:0000313" key="4">
    <source>
        <dbReference type="Proteomes" id="UP001570071"/>
    </source>
</evidence>
<evidence type="ECO:0000313" key="3">
    <source>
        <dbReference type="EMBL" id="MEZ8719474.1"/>
    </source>
</evidence>
<accession>A0ABV4MQR2</accession>
<dbReference type="InterPro" id="IPR055570">
    <property type="entry name" value="DUF7146"/>
</dbReference>
<gene>
    <name evidence="3" type="ORF">AB6D66_00250</name>
</gene>
<dbReference type="Proteomes" id="UP001570071">
    <property type="component" value="Unassembled WGS sequence"/>
</dbReference>
<sequence>MYTSSQSKVSKVRALADGKWDSVFGAFPQLNTAIAKAPRQVPCPVSAGAKKTSTQFRFFKDWVQTGGAYHNKDGAMPDGIEVVSWIEGCSKSEAMDRIIEILGGDITQVTDEQIRWKQEQMQKTREEYCTPEEKMQRMNRVCAVAKTSTAAADAPELHAYLRSRGLKGDFSKLPKSIRYHQRLRYPTSFRQEGDNRNPWYSAMLGTFKDKDGNNCSLHRTFLSNGQKAPEDKIKLLMSPPWDIRGGYIAMDNPIVFDADDGEDLAIIGYCEGMETALAIREATGIPMRPHYSSSLLKLASGICVQGIAKHRTLITLWGDKDVSMDGQNTVHELAERLRKEGYLVEVYIPDLDIPEGKKSVDWLDVYVEEGDTGFPISLNPSVGINAF</sequence>
<organism evidence="3 4">
    <name type="scientific">Vibrio pomeroyi</name>
    <dbReference type="NCBI Taxonomy" id="198832"/>
    <lineage>
        <taxon>Bacteria</taxon>
        <taxon>Pseudomonadati</taxon>
        <taxon>Pseudomonadota</taxon>
        <taxon>Gammaproteobacteria</taxon>
        <taxon>Vibrionales</taxon>
        <taxon>Vibrionaceae</taxon>
        <taxon>Vibrio</taxon>
    </lineage>
</organism>
<dbReference type="EMBL" id="JBFSSG010000001">
    <property type="protein sequence ID" value="MEZ8719474.1"/>
    <property type="molecule type" value="Genomic_DNA"/>
</dbReference>
<feature type="domain" description="Toprim" evidence="1">
    <location>
        <begin position="269"/>
        <end position="370"/>
    </location>
</feature>
<keyword evidence="4" id="KW-1185">Reference proteome</keyword>
<evidence type="ECO:0008006" key="5">
    <source>
        <dbReference type="Google" id="ProtNLM"/>
    </source>
</evidence>
<dbReference type="InterPro" id="IPR006171">
    <property type="entry name" value="TOPRIM_dom"/>
</dbReference>
<dbReference type="Pfam" id="PF13362">
    <property type="entry name" value="Toprim_3"/>
    <property type="match status" value="1"/>
</dbReference>
<proteinExistence type="predicted"/>
<comment type="caution">
    <text evidence="3">The sequence shown here is derived from an EMBL/GenBank/DDBJ whole genome shotgun (WGS) entry which is preliminary data.</text>
</comment>
<name>A0ABV4MQR2_9VIBR</name>
<reference evidence="3 4" key="1">
    <citation type="journal article" date="2024" name="ISME J.">
        <title>Tailless and filamentous prophages are predominant in marine Vibrio.</title>
        <authorList>
            <person name="Steensen K."/>
            <person name="Seneca J."/>
            <person name="Bartlau N."/>
            <person name="Yu X.A."/>
            <person name="Hussain F.A."/>
            <person name="Polz M.F."/>
        </authorList>
    </citation>
    <scope>NUCLEOTIDE SEQUENCE [LARGE SCALE GENOMIC DNA]</scope>
    <source>
        <strain evidence="3 4">10N.239.312.F12</strain>
    </source>
</reference>
<evidence type="ECO:0000259" key="1">
    <source>
        <dbReference type="Pfam" id="PF13362"/>
    </source>
</evidence>
<protein>
    <recommendedName>
        <fullName evidence="5">Toprim domain-containing protein</fullName>
    </recommendedName>
</protein>
<dbReference type="Pfam" id="PF23639">
    <property type="entry name" value="DUF7146"/>
    <property type="match status" value="1"/>
</dbReference>